<keyword evidence="1" id="KW-0175">Coiled coil</keyword>
<feature type="compositionally biased region" description="Polar residues" evidence="2">
    <location>
        <begin position="1"/>
        <end position="15"/>
    </location>
</feature>
<keyword evidence="5" id="KW-1185">Reference proteome</keyword>
<dbReference type="AlphaFoldDB" id="A0A545TZU1"/>
<evidence type="ECO:0000313" key="5">
    <source>
        <dbReference type="Proteomes" id="UP000319732"/>
    </source>
</evidence>
<proteinExistence type="predicted"/>
<sequence length="640" mass="68578">MNTGTCSNCQSKPSPSNVPPVLKARLRISGASRASDSNTLSSVVNQPLSSRGQPLDPGVRSYMESGFRQDFSHVRVHTGERAARSARAVNALAYTVGRNIVFGTGQYSTHSTGGRKLLAHELAHVAQQGRAAMSGAPAAVAGSRFEHEADTAARSVVEGRRPEVLQSSSRPLFARQQARHTLPQADGSEVIVSRFITPGNCRLRPETRTTVSGDITRSGAFLEVTSCRGNVSGGGRGELNYDQALNDAGRAAANLLTNLAGGRPPGDAFDTFRRDISNVSPEAQLRFNLDLPGVRAQISGTASGSLAGGVSGTGRARVEVDVGPLTVGVEPSVTGGTNDPTEGRVMVTVGNRRSRTEPNCFVCACSEPQIVHRCSLRPPPQAPAPRLQSVIIPLFFEFEETTPRPGWERRYADMLQLAVSRIGQGYRIERIVGNASPEGAQRPRSARARFRGNIDLAQRRAQEARDDLNRALQAALGGLQMRGLANIRAALSSQYPVEGRGELFGTAGTGEVADPALRRHLQTTLRTPAAGEVDPLEERDVLSEDLPAGVRAEVGGVVEDFRAGNRNPSALFPFFRRALIYLEPPAPVVDFQLSPEAIRQIIGDPIPCAEEHIRALTNANPLPSTGMFRGEQCNRPGQRP</sequence>
<evidence type="ECO:0000256" key="1">
    <source>
        <dbReference type="SAM" id="Coils"/>
    </source>
</evidence>
<feature type="domain" description="eCIS core" evidence="3">
    <location>
        <begin position="54"/>
        <end position="131"/>
    </location>
</feature>
<evidence type="ECO:0000313" key="4">
    <source>
        <dbReference type="EMBL" id="TQV82727.1"/>
    </source>
</evidence>
<accession>A0A545TZU1</accession>
<dbReference type="Proteomes" id="UP000319732">
    <property type="component" value="Unassembled WGS sequence"/>
</dbReference>
<feature type="region of interest" description="Disordered" evidence="2">
    <location>
        <begin position="620"/>
        <end position="640"/>
    </location>
</feature>
<organism evidence="4 5">
    <name type="scientific">Exilibacterium tricleocarpae</name>
    <dbReference type="NCBI Taxonomy" id="2591008"/>
    <lineage>
        <taxon>Bacteria</taxon>
        <taxon>Pseudomonadati</taxon>
        <taxon>Pseudomonadota</taxon>
        <taxon>Gammaproteobacteria</taxon>
        <taxon>Cellvibrionales</taxon>
        <taxon>Cellvibrionaceae</taxon>
        <taxon>Exilibacterium</taxon>
    </lineage>
</organism>
<evidence type="ECO:0000256" key="2">
    <source>
        <dbReference type="SAM" id="MobiDB-lite"/>
    </source>
</evidence>
<dbReference type="EMBL" id="VHSG01000007">
    <property type="protein sequence ID" value="TQV82727.1"/>
    <property type="molecule type" value="Genomic_DNA"/>
</dbReference>
<feature type="region of interest" description="Disordered" evidence="2">
    <location>
        <begin position="32"/>
        <end position="58"/>
    </location>
</feature>
<reference evidence="4 5" key="1">
    <citation type="submission" date="2019-06" db="EMBL/GenBank/DDBJ databases">
        <title>Whole genome sequence for Cellvibrionaceae sp. R142.</title>
        <authorList>
            <person name="Wang G."/>
        </authorList>
    </citation>
    <scope>NUCLEOTIDE SEQUENCE [LARGE SCALE GENOMIC DNA]</scope>
    <source>
        <strain evidence="4 5">R142</strain>
    </source>
</reference>
<feature type="compositionally biased region" description="Polar residues" evidence="2">
    <location>
        <begin position="32"/>
        <end position="52"/>
    </location>
</feature>
<protein>
    <submittedName>
        <fullName evidence="4">DUF4157 domain-containing protein</fullName>
    </submittedName>
</protein>
<comment type="caution">
    <text evidence="4">The sequence shown here is derived from an EMBL/GenBank/DDBJ whole genome shotgun (WGS) entry which is preliminary data.</text>
</comment>
<dbReference type="Pfam" id="PF13699">
    <property type="entry name" value="eCIS_core"/>
    <property type="match status" value="1"/>
</dbReference>
<name>A0A545TZU1_9GAMM</name>
<evidence type="ECO:0000259" key="3">
    <source>
        <dbReference type="Pfam" id="PF13699"/>
    </source>
</evidence>
<feature type="coiled-coil region" evidence="1">
    <location>
        <begin position="447"/>
        <end position="474"/>
    </location>
</feature>
<dbReference type="OrthoDB" id="292792at2"/>
<feature type="region of interest" description="Disordered" evidence="2">
    <location>
        <begin position="1"/>
        <end position="20"/>
    </location>
</feature>
<gene>
    <name evidence="4" type="ORF">FKG94_07010</name>
</gene>
<dbReference type="InterPro" id="IPR025295">
    <property type="entry name" value="eCIS_core_dom"/>
</dbReference>